<dbReference type="PANTHER" id="PTHR12147">
    <property type="entry name" value="METALLOPEPTIDASE M28 FAMILY MEMBER"/>
    <property type="match status" value="1"/>
</dbReference>
<evidence type="ECO:0000256" key="1">
    <source>
        <dbReference type="SAM" id="Phobius"/>
    </source>
</evidence>
<feature type="domain" description="Peptidase M28" evidence="2">
    <location>
        <begin position="104"/>
        <end position="293"/>
    </location>
</feature>
<name>A0ABM7T126_9CLOT</name>
<feature type="transmembrane region" description="Helical" evidence="1">
    <location>
        <begin position="436"/>
        <end position="455"/>
    </location>
</feature>
<dbReference type="InterPro" id="IPR045175">
    <property type="entry name" value="M28_fam"/>
</dbReference>
<dbReference type="SUPFAM" id="SSF53187">
    <property type="entry name" value="Zn-dependent exopeptidases"/>
    <property type="match status" value="1"/>
</dbReference>
<dbReference type="PANTHER" id="PTHR12147:SF26">
    <property type="entry name" value="PEPTIDASE M28 DOMAIN-CONTAINING PROTEIN"/>
    <property type="match status" value="1"/>
</dbReference>
<reference evidence="4" key="1">
    <citation type="submission" date="2021-07" db="EMBL/GenBank/DDBJ databases">
        <title>Complete genome sequencing of a Clostridium isolate.</title>
        <authorList>
            <person name="Ueki A."/>
            <person name="Tonouchi A."/>
        </authorList>
    </citation>
    <scope>NUCLEOTIDE SEQUENCE [LARGE SCALE GENOMIC DNA]</scope>
    <source>
        <strain evidence="4">C5S11</strain>
    </source>
</reference>
<feature type="transmembrane region" description="Helical" evidence="1">
    <location>
        <begin position="360"/>
        <end position="385"/>
    </location>
</feature>
<dbReference type="Gene3D" id="3.40.630.10">
    <property type="entry name" value="Zn peptidases"/>
    <property type="match status" value="1"/>
</dbReference>
<evidence type="ECO:0000313" key="4">
    <source>
        <dbReference type="Proteomes" id="UP000824633"/>
    </source>
</evidence>
<keyword evidence="1" id="KW-0812">Transmembrane</keyword>
<dbReference type="EMBL" id="AP024849">
    <property type="protein sequence ID" value="BCZ45602.1"/>
    <property type="molecule type" value="Genomic_DNA"/>
</dbReference>
<sequence length="558" mass="62724">MKCIFKSALILITIVLSLFFSISSFTLPKVQPANVQKEEFSAQRAMEYVEKIAVKPHEIGSLEHDKVRDYLLTELTNLGLKPEVQKDFSVNNIMGETLKGNIENICARLNGNGDSKEAILMVAHYDSTSGGPGAADDAAGVATLLETIRALKESAPLKNDVIFLISDGEEMGLLGAKSFVDKNPLLKDSTMVMNFEARGNSGPVIMFETGNNNEWFMKEFKKSISNPVAYSFLYEIYKYMPNNTDFTLFKKAGKDGFNFATLEGYETYHNFDDTGYNLNQRTLQHEGNYALSLVKHFGDLSLNNKDKGTSVYFTIAKSVLVEYSSNISIPLGIFSAVLFIVVFIYGLKKKILSFKGTLQGFILEVGTIGVSSVIGIIIYKIFVYFCLNNKKNLNFDDSKLLVTHGAIWVIAIIILITFIMYCFYMLINKKVSYENMIFGSLLLWSILTVVSSFLFKSASYMFLWPTICILAGFMLQFVFKSERNEAYGYLFLMIFTIVSCILVYIPIMYILFECMGIQVAGIIAGVATIPLSSMILSSKLFFEGRHEVDILRLNWKRL</sequence>
<dbReference type="SUPFAM" id="SSF81665">
    <property type="entry name" value="Calcium ATPase, transmembrane domain M"/>
    <property type="match status" value="1"/>
</dbReference>
<evidence type="ECO:0000259" key="2">
    <source>
        <dbReference type="Pfam" id="PF04389"/>
    </source>
</evidence>
<feature type="transmembrane region" description="Helical" evidence="1">
    <location>
        <begin position="327"/>
        <end position="348"/>
    </location>
</feature>
<keyword evidence="1" id="KW-0472">Membrane</keyword>
<evidence type="ECO:0000313" key="3">
    <source>
        <dbReference type="EMBL" id="BCZ45602.1"/>
    </source>
</evidence>
<dbReference type="Proteomes" id="UP000824633">
    <property type="component" value="Chromosome"/>
</dbReference>
<keyword evidence="1" id="KW-1133">Transmembrane helix</keyword>
<feature type="transmembrane region" description="Helical" evidence="1">
    <location>
        <begin position="517"/>
        <end position="536"/>
    </location>
</feature>
<dbReference type="InterPro" id="IPR007484">
    <property type="entry name" value="Peptidase_M28"/>
</dbReference>
<gene>
    <name evidence="3" type="ORF">psyc5s11_16690</name>
</gene>
<feature type="transmembrane region" description="Helical" evidence="1">
    <location>
        <begin position="486"/>
        <end position="511"/>
    </location>
</feature>
<feature type="transmembrane region" description="Helical" evidence="1">
    <location>
        <begin position="405"/>
        <end position="424"/>
    </location>
</feature>
<accession>A0ABM7T126</accession>
<feature type="transmembrane region" description="Helical" evidence="1">
    <location>
        <begin position="461"/>
        <end position="479"/>
    </location>
</feature>
<protein>
    <recommendedName>
        <fullName evidence="2">Peptidase M28 domain-containing protein</fullName>
    </recommendedName>
</protein>
<proteinExistence type="predicted"/>
<organism evidence="3 4">
    <name type="scientific">Clostridium gelidum</name>
    <dbReference type="NCBI Taxonomy" id="704125"/>
    <lineage>
        <taxon>Bacteria</taxon>
        <taxon>Bacillati</taxon>
        <taxon>Bacillota</taxon>
        <taxon>Clostridia</taxon>
        <taxon>Eubacteriales</taxon>
        <taxon>Clostridiaceae</taxon>
        <taxon>Clostridium</taxon>
    </lineage>
</organism>
<dbReference type="Pfam" id="PF04389">
    <property type="entry name" value="Peptidase_M28"/>
    <property type="match status" value="1"/>
</dbReference>
<dbReference type="InterPro" id="IPR023298">
    <property type="entry name" value="ATPase_P-typ_TM_dom_sf"/>
</dbReference>
<keyword evidence="4" id="KW-1185">Reference proteome</keyword>